<reference evidence="2" key="1">
    <citation type="submission" date="2023-10" db="EMBL/GenBank/DDBJ databases">
        <authorList>
            <person name="Hackl T."/>
        </authorList>
    </citation>
    <scope>NUCLEOTIDE SEQUENCE</scope>
</reference>
<accession>A0AAI8VGD5</accession>
<gene>
    <name evidence="2" type="ORF">KHLLAP_LOCUS4393</name>
</gene>
<keyword evidence="3" id="KW-1185">Reference proteome</keyword>
<evidence type="ECO:0000313" key="2">
    <source>
        <dbReference type="EMBL" id="CAJ2503925.1"/>
    </source>
</evidence>
<dbReference type="Proteomes" id="UP001295740">
    <property type="component" value="Unassembled WGS sequence"/>
</dbReference>
<organism evidence="2 3">
    <name type="scientific">Anthostomella pinea</name>
    <dbReference type="NCBI Taxonomy" id="933095"/>
    <lineage>
        <taxon>Eukaryota</taxon>
        <taxon>Fungi</taxon>
        <taxon>Dikarya</taxon>
        <taxon>Ascomycota</taxon>
        <taxon>Pezizomycotina</taxon>
        <taxon>Sordariomycetes</taxon>
        <taxon>Xylariomycetidae</taxon>
        <taxon>Xylariales</taxon>
        <taxon>Xylariaceae</taxon>
        <taxon>Anthostomella</taxon>
    </lineage>
</organism>
<protein>
    <submittedName>
        <fullName evidence="2">Uu.00g113190.m01.CDS01</fullName>
    </submittedName>
</protein>
<dbReference type="EMBL" id="CAUWAG010000006">
    <property type="protein sequence ID" value="CAJ2503925.1"/>
    <property type="molecule type" value="Genomic_DNA"/>
</dbReference>
<dbReference type="AlphaFoldDB" id="A0AAI8VGD5"/>
<sequence length="220" mass="24559">MSIPFKRASKEEAGSSSSAKKLKQGPETGTGELAAIEEGCGPSTGIANLEDTDQTRPEVKQTTRESISELFGFPMGRDETWGNVLLGLLEEGSDKDSLKDFVESHKADKWKRGESTEDVLAFLQSKAIGWADHDPELTLIWKRFIPRFQTLLGAEYSTKLLCKPSGPLDAILTIVWHYPTFTTKKHNYGHVFDTSNPCLRFQWQKLATVIHSHPRPCRGP</sequence>
<feature type="compositionally biased region" description="Basic and acidic residues" evidence="1">
    <location>
        <begin position="53"/>
        <end position="64"/>
    </location>
</feature>
<name>A0AAI8VGD5_9PEZI</name>
<evidence type="ECO:0000256" key="1">
    <source>
        <dbReference type="SAM" id="MobiDB-lite"/>
    </source>
</evidence>
<evidence type="ECO:0000313" key="3">
    <source>
        <dbReference type="Proteomes" id="UP001295740"/>
    </source>
</evidence>
<feature type="region of interest" description="Disordered" evidence="1">
    <location>
        <begin position="1"/>
        <end position="64"/>
    </location>
</feature>
<proteinExistence type="predicted"/>
<comment type="caution">
    <text evidence="2">The sequence shown here is derived from an EMBL/GenBank/DDBJ whole genome shotgun (WGS) entry which is preliminary data.</text>
</comment>